<evidence type="ECO:0000256" key="6">
    <source>
        <dbReference type="ARBA" id="ARBA00023014"/>
    </source>
</evidence>
<evidence type="ECO:0000256" key="1">
    <source>
        <dbReference type="ARBA" id="ARBA00022485"/>
    </source>
</evidence>
<dbReference type="EMBL" id="CP059319">
    <property type="protein sequence ID" value="QTH24019.1"/>
    <property type="molecule type" value="Genomic_DNA"/>
</dbReference>
<name>A0A975D791_9SPHN</name>
<dbReference type="Pfam" id="PF03167">
    <property type="entry name" value="UDG"/>
    <property type="match status" value="1"/>
</dbReference>
<dbReference type="GO" id="GO:0051539">
    <property type="term" value="F:4 iron, 4 sulfur cluster binding"/>
    <property type="evidence" value="ECO:0007669"/>
    <property type="project" value="UniProtKB-KW"/>
</dbReference>
<sequence>MSDMDLGASLGSTAEITSLMGWWEDAGLDVLVDEAPRDWLARVVPPVARPVAAVAAPAPVPAQPTVAAPIPVQPAARAAAFPDTLDGFQSWLATSDEITMPMSARIAASGDPATGLMVLVDLPEAEDPANGRLLSGPAGDLFDKMLGAMGRDRQSLYLSAMAPGRPSGGFVDPTQGALFGRLARHHVLLAQPRALLLMGEQPSRTFLNLGFVEARGRVHDVQLPGGAVSAVATFHPRTLLQHPQQKRRAWEDLQLLMKLLG</sequence>
<evidence type="ECO:0000256" key="4">
    <source>
        <dbReference type="ARBA" id="ARBA00022801"/>
    </source>
</evidence>
<proteinExistence type="predicted"/>
<keyword evidence="1" id="KW-0004">4Fe-4S</keyword>
<dbReference type="SUPFAM" id="SSF52141">
    <property type="entry name" value="Uracil-DNA glycosylase-like"/>
    <property type="match status" value="1"/>
</dbReference>
<dbReference type="Gene3D" id="3.40.470.10">
    <property type="entry name" value="Uracil-DNA glycosylase-like domain"/>
    <property type="match status" value="1"/>
</dbReference>
<keyword evidence="4" id="KW-0378">Hydrolase</keyword>
<dbReference type="InterPro" id="IPR005122">
    <property type="entry name" value="Uracil-DNA_glycosylase-like"/>
</dbReference>
<organism evidence="9 10">
    <name type="scientific">Rhizorhabdus wittichii</name>
    <dbReference type="NCBI Taxonomy" id="160791"/>
    <lineage>
        <taxon>Bacteria</taxon>
        <taxon>Pseudomonadati</taxon>
        <taxon>Pseudomonadota</taxon>
        <taxon>Alphaproteobacteria</taxon>
        <taxon>Sphingomonadales</taxon>
        <taxon>Sphingomonadaceae</taxon>
        <taxon>Rhizorhabdus</taxon>
    </lineage>
</organism>
<evidence type="ECO:0000259" key="8">
    <source>
        <dbReference type="SMART" id="SM00986"/>
    </source>
</evidence>
<evidence type="ECO:0000256" key="5">
    <source>
        <dbReference type="ARBA" id="ARBA00023004"/>
    </source>
</evidence>
<dbReference type="SMART" id="SM00987">
    <property type="entry name" value="UreE_C"/>
    <property type="match status" value="1"/>
</dbReference>
<keyword evidence="5" id="KW-0408">Iron</keyword>
<evidence type="ECO:0000256" key="3">
    <source>
        <dbReference type="ARBA" id="ARBA00022763"/>
    </source>
</evidence>
<dbReference type="InterPro" id="IPR036895">
    <property type="entry name" value="Uracil-DNA_glycosylase-like_sf"/>
</dbReference>
<reference evidence="9" key="2">
    <citation type="submission" date="2021-04" db="EMBL/GenBank/DDBJ databases">
        <title>Isolation and genomic analysis of the ibuprofen-degrading bacterium Sphingomonas strain MPO218.</title>
        <authorList>
            <person name="Aulestia M."/>
            <person name="Flores A."/>
            <person name="Mangas E.L."/>
            <person name="Perez-Pulido A.J."/>
            <person name="Santero E."/>
            <person name="Camacho E.M."/>
        </authorList>
    </citation>
    <scope>NUCLEOTIDE SEQUENCE</scope>
    <source>
        <strain evidence="9">MPO218</strain>
    </source>
</reference>
<evidence type="ECO:0000256" key="2">
    <source>
        <dbReference type="ARBA" id="ARBA00022723"/>
    </source>
</evidence>
<dbReference type="PANTHER" id="PTHR33693:SF1">
    <property type="entry name" value="TYPE-4 URACIL-DNA GLYCOSYLASE"/>
    <property type="match status" value="1"/>
</dbReference>
<feature type="domain" description="Uracil-DNA glycosylase-like" evidence="8">
    <location>
        <begin position="107"/>
        <end position="254"/>
    </location>
</feature>
<keyword evidence="6" id="KW-0411">Iron-sulfur</keyword>
<protein>
    <submittedName>
        <fullName evidence="9">Uracil-DNA glycosylase</fullName>
    </submittedName>
</protein>
<dbReference type="Proteomes" id="UP000664914">
    <property type="component" value="Chromosome"/>
</dbReference>
<dbReference type="AlphaFoldDB" id="A0A975D791"/>
<dbReference type="SMART" id="SM00986">
    <property type="entry name" value="UDG"/>
    <property type="match status" value="1"/>
</dbReference>
<dbReference type="PANTHER" id="PTHR33693">
    <property type="entry name" value="TYPE-5 URACIL-DNA GLYCOSYLASE"/>
    <property type="match status" value="1"/>
</dbReference>
<keyword evidence="2" id="KW-0479">Metal-binding</keyword>
<evidence type="ECO:0000313" key="10">
    <source>
        <dbReference type="Proteomes" id="UP000664914"/>
    </source>
</evidence>
<dbReference type="GO" id="GO:0097506">
    <property type="term" value="F:deaminated base DNA N-glycosylase activity"/>
    <property type="evidence" value="ECO:0007669"/>
    <property type="project" value="UniProtKB-ARBA"/>
</dbReference>
<gene>
    <name evidence="9" type="ORF">HRJ34_11205</name>
</gene>
<dbReference type="GO" id="GO:0006281">
    <property type="term" value="P:DNA repair"/>
    <property type="evidence" value="ECO:0007669"/>
    <property type="project" value="UniProtKB-KW"/>
</dbReference>
<evidence type="ECO:0000256" key="7">
    <source>
        <dbReference type="ARBA" id="ARBA00023204"/>
    </source>
</evidence>
<reference evidence="9" key="1">
    <citation type="submission" date="2020-07" db="EMBL/GenBank/DDBJ databases">
        <authorList>
            <person name="Camacho E."/>
        </authorList>
    </citation>
    <scope>NUCLEOTIDE SEQUENCE</scope>
    <source>
        <strain evidence="9">MPO218</strain>
    </source>
</reference>
<dbReference type="InterPro" id="IPR051536">
    <property type="entry name" value="UDG_Type-4/5"/>
</dbReference>
<accession>A0A975D791</accession>
<keyword evidence="3" id="KW-0227">DNA damage</keyword>
<keyword evidence="7" id="KW-0234">DNA repair</keyword>
<evidence type="ECO:0000313" key="9">
    <source>
        <dbReference type="EMBL" id="QTH24019.1"/>
    </source>
</evidence>
<dbReference type="GO" id="GO:0046872">
    <property type="term" value="F:metal ion binding"/>
    <property type="evidence" value="ECO:0007669"/>
    <property type="project" value="UniProtKB-KW"/>
</dbReference>